<evidence type="ECO:0000313" key="2">
    <source>
        <dbReference type="Proteomes" id="UP000616151"/>
    </source>
</evidence>
<organism evidence="1 2">
    <name type="scientific">Taklimakanibacter albus</name>
    <dbReference type="NCBI Taxonomy" id="2800327"/>
    <lineage>
        <taxon>Bacteria</taxon>
        <taxon>Pseudomonadati</taxon>
        <taxon>Pseudomonadota</taxon>
        <taxon>Alphaproteobacteria</taxon>
        <taxon>Hyphomicrobiales</taxon>
        <taxon>Aestuariivirgaceae</taxon>
        <taxon>Taklimakanibacter</taxon>
    </lineage>
</organism>
<comment type="caution">
    <text evidence="1">The sequence shown here is derived from an EMBL/GenBank/DDBJ whole genome shotgun (WGS) entry which is preliminary data.</text>
</comment>
<protein>
    <submittedName>
        <fullName evidence="1">LysR family transcriptional regulator</fullName>
    </submittedName>
</protein>
<gene>
    <name evidence="1" type="ORF">JHL16_06845</name>
</gene>
<proteinExistence type="predicted"/>
<accession>A0ACC5R074</accession>
<evidence type="ECO:0000313" key="1">
    <source>
        <dbReference type="EMBL" id="MBK1866066.1"/>
    </source>
</evidence>
<reference evidence="1" key="1">
    <citation type="submission" date="2021-01" db="EMBL/GenBank/DDBJ databases">
        <authorList>
            <person name="Sun Q."/>
        </authorList>
    </citation>
    <scope>NUCLEOTIDE SEQUENCE</scope>
    <source>
        <strain evidence="1">YIM B02566</strain>
    </source>
</reference>
<sequence>MNWNDIRYLLAVSRHGGLTGASRELKVSQSTVARRIETLETALRTRLFERHTNGYELTEAGRGMVDRAIPIESRMVELLDDFKGRDTEVSGVVRRPRAAPRSMSIQCRRKFSPSAQASALASCPASWLAKTRNSCG</sequence>
<dbReference type="EMBL" id="JAENHL010000006">
    <property type="protein sequence ID" value="MBK1866066.1"/>
    <property type="molecule type" value="Genomic_DNA"/>
</dbReference>
<dbReference type="Proteomes" id="UP000616151">
    <property type="component" value="Unassembled WGS sequence"/>
</dbReference>
<name>A0ACC5R074_9HYPH</name>
<keyword evidence="2" id="KW-1185">Reference proteome</keyword>